<accession>A0A5J5EU08</accession>
<evidence type="ECO:0000313" key="3">
    <source>
        <dbReference type="Proteomes" id="UP000326924"/>
    </source>
</evidence>
<gene>
    <name evidence="2" type="ORF">FN846DRAFT_953327</name>
</gene>
<dbReference type="InParanoid" id="A0A5J5EU08"/>
<reference evidence="2 3" key="1">
    <citation type="submission" date="2019-09" db="EMBL/GenBank/DDBJ databases">
        <title>Draft genome of the ectomycorrhizal ascomycete Sphaerosporella brunnea.</title>
        <authorList>
            <consortium name="DOE Joint Genome Institute"/>
            <person name="Benucci G.M."/>
            <person name="Marozzi G."/>
            <person name="Antonielli L."/>
            <person name="Sanchez S."/>
            <person name="Marco P."/>
            <person name="Wang X."/>
            <person name="Falini L.B."/>
            <person name="Barry K."/>
            <person name="Haridas S."/>
            <person name="Lipzen A."/>
            <person name="Labutti K."/>
            <person name="Grigoriev I.V."/>
            <person name="Murat C."/>
            <person name="Martin F."/>
            <person name="Albertini E."/>
            <person name="Donnini D."/>
            <person name="Bonito G."/>
        </authorList>
    </citation>
    <scope>NUCLEOTIDE SEQUENCE [LARGE SCALE GENOMIC DNA]</scope>
    <source>
        <strain evidence="2 3">Sb_GMNB300</strain>
    </source>
</reference>
<proteinExistence type="predicted"/>
<name>A0A5J5EU08_9PEZI</name>
<feature type="region of interest" description="Disordered" evidence="1">
    <location>
        <begin position="35"/>
        <end position="56"/>
    </location>
</feature>
<dbReference type="AlphaFoldDB" id="A0A5J5EU08"/>
<evidence type="ECO:0000256" key="1">
    <source>
        <dbReference type="SAM" id="MobiDB-lite"/>
    </source>
</evidence>
<keyword evidence="3" id="KW-1185">Reference proteome</keyword>
<dbReference type="Proteomes" id="UP000326924">
    <property type="component" value="Unassembled WGS sequence"/>
</dbReference>
<organism evidence="2 3">
    <name type="scientific">Sphaerosporella brunnea</name>
    <dbReference type="NCBI Taxonomy" id="1250544"/>
    <lineage>
        <taxon>Eukaryota</taxon>
        <taxon>Fungi</taxon>
        <taxon>Dikarya</taxon>
        <taxon>Ascomycota</taxon>
        <taxon>Pezizomycotina</taxon>
        <taxon>Pezizomycetes</taxon>
        <taxon>Pezizales</taxon>
        <taxon>Pyronemataceae</taxon>
        <taxon>Sphaerosporella</taxon>
    </lineage>
</organism>
<comment type="caution">
    <text evidence="2">The sequence shown here is derived from an EMBL/GenBank/DDBJ whole genome shotgun (WGS) entry which is preliminary data.</text>
</comment>
<evidence type="ECO:0000313" key="2">
    <source>
        <dbReference type="EMBL" id="KAA8903992.1"/>
    </source>
</evidence>
<dbReference type="EMBL" id="VXIS01000113">
    <property type="protein sequence ID" value="KAA8903992.1"/>
    <property type="molecule type" value="Genomic_DNA"/>
</dbReference>
<sequence length="172" mass="19104">MLLFSLPPPPFPFLPATLLCFPLFHGGMADPSLRLSSQGRVRPSAPGPAATHRRTDEPVPQKYRLFLANKAVPTAYLWRGVGGRSLQRSLNSSYRGVSSVFGWFSPMQGTRERAGRYFRIREHVARCSTAMEPENIAAVFSYCRNLTTGYRRWLACVSTRSFSLAAFNGGGD</sequence>
<protein>
    <submittedName>
        <fullName evidence="2">Uncharacterized protein</fullName>
    </submittedName>
</protein>